<dbReference type="Proteomes" id="UP000179454">
    <property type="component" value="Unassembled WGS sequence"/>
</dbReference>
<reference evidence="4 5" key="1">
    <citation type="submission" date="2019-11" db="EMBL/GenBank/DDBJ databases">
        <title>Whole-genome sequencing of Allorhizobium vitis.</title>
        <authorList>
            <person name="Gan H.M."/>
            <person name="Savka M.A."/>
        </authorList>
    </citation>
    <scope>NUCLEOTIDE SEQUENCE [LARGE SCALE GENOMIC DNA]</scope>
    <source>
        <strain evidence="3 5">RF2/1</strain>
        <strain evidence="2 4">T1/7</strain>
    </source>
</reference>
<accession>A0ABD6HF29</accession>
<dbReference type="EMBL" id="MBFE02000026">
    <property type="protein sequence ID" value="MUO45012.1"/>
    <property type="molecule type" value="Genomic_DNA"/>
</dbReference>
<comment type="caution">
    <text evidence="3">The sequence shown here is derived from an EMBL/GenBank/DDBJ whole genome shotgun (WGS) entry which is preliminary data.</text>
</comment>
<keyword evidence="4" id="KW-1185">Reference proteome</keyword>
<evidence type="ECO:0000313" key="3">
    <source>
        <dbReference type="EMBL" id="MUP12993.1"/>
    </source>
</evidence>
<evidence type="ECO:0000313" key="5">
    <source>
        <dbReference type="Proteomes" id="UP000179536"/>
    </source>
</evidence>
<evidence type="ECO:0000313" key="2">
    <source>
        <dbReference type="EMBL" id="MUO45012.1"/>
    </source>
</evidence>
<dbReference type="InterPro" id="IPR036112">
    <property type="entry name" value="ComA_synth_sf"/>
</dbReference>
<dbReference type="AlphaFoldDB" id="A0ABD6HF29"/>
<gene>
    <name evidence="3" type="ORF">BBK91_024380</name>
    <name evidence="2" type="ORF">BBL17_024900</name>
</gene>
<proteinExistence type="inferred from homology"/>
<evidence type="ECO:0008006" key="6">
    <source>
        <dbReference type="Google" id="ProtNLM"/>
    </source>
</evidence>
<name>A0ABD6HF29_AGRVI</name>
<dbReference type="EMBL" id="MBFA02000024">
    <property type="protein sequence ID" value="MUP12993.1"/>
    <property type="molecule type" value="Genomic_DNA"/>
</dbReference>
<dbReference type="SUPFAM" id="SSF102110">
    <property type="entry name" value="(2r)-phospho-3-sulfolactate synthase ComA"/>
    <property type="match status" value="1"/>
</dbReference>
<evidence type="ECO:0000256" key="1">
    <source>
        <dbReference type="ARBA" id="ARBA00010424"/>
    </source>
</evidence>
<dbReference type="Gene3D" id="3.20.20.70">
    <property type="entry name" value="Aldolase class I"/>
    <property type="match status" value="1"/>
</dbReference>
<evidence type="ECO:0000313" key="4">
    <source>
        <dbReference type="Proteomes" id="UP000179454"/>
    </source>
</evidence>
<protein>
    <recommendedName>
        <fullName evidence="6">TIM barrel protein</fullName>
    </recommendedName>
</protein>
<sequence length="290" mass="33660">MNRISNNSKATHSKKEGIKMTLEPVSMAEAFPVPTFELKPRGLHQTWLKDVGFDEAPYYVERMGLIELEDFLSVAGERLDYVKVATRQVIEHPEAWVRRKVELYQRFGVEPYLDHSYFHYAYQQGSVEKAIEAGRTRGFKAIEFMNTFGDVPEATWKSWRRVAVENEMKFLFEFHPERNWRDTAKDVASTGEEIIRNAAPFIDDGAFAILIDHEELEFQEERMKDEIGKVIDRFGLDKLIFEVTSPKEGPTRWKEDLTRYFSTFGGSINVANIMPSQAMYVEVLRLNAAR</sequence>
<dbReference type="Pfam" id="PF02679">
    <property type="entry name" value="ComA"/>
    <property type="match status" value="1"/>
</dbReference>
<dbReference type="InterPro" id="IPR003830">
    <property type="entry name" value="ComA_synth"/>
</dbReference>
<organism evidence="3 5">
    <name type="scientific">Agrobacterium vitis</name>
    <name type="common">Rhizobium vitis</name>
    <dbReference type="NCBI Taxonomy" id="373"/>
    <lineage>
        <taxon>Bacteria</taxon>
        <taxon>Pseudomonadati</taxon>
        <taxon>Pseudomonadota</taxon>
        <taxon>Alphaproteobacteria</taxon>
        <taxon>Hyphomicrobiales</taxon>
        <taxon>Rhizobiaceae</taxon>
        <taxon>Rhizobium/Agrobacterium group</taxon>
        <taxon>Agrobacterium</taxon>
    </lineage>
</organism>
<dbReference type="Proteomes" id="UP000179536">
    <property type="component" value="Unassembled WGS sequence"/>
</dbReference>
<comment type="similarity">
    <text evidence="1">Belongs to the phosphosulfolactate synthase family.</text>
</comment>
<dbReference type="InterPro" id="IPR013785">
    <property type="entry name" value="Aldolase_TIM"/>
</dbReference>
<dbReference type="RefSeq" id="WP_139192262.1">
    <property type="nucleotide sequence ID" value="NZ_MBFA02000024.1"/>
</dbReference>